<evidence type="ECO:0000256" key="3">
    <source>
        <dbReference type="ARBA" id="ARBA00022679"/>
    </source>
</evidence>
<evidence type="ECO:0000313" key="7">
    <source>
        <dbReference type="EMBL" id="PJJ56817.1"/>
    </source>
</evidence>
<accession>A0A2M9BFT3</accession>
<evidence type="ECO:0000256" key="6">
    <source>
        <dbReference type="PIRSR" id="PIRSR003085-1"/>
    </source>
</evidence>
<evidence type="ECO:0000256" key="4">
    <source>
        <dbReference type="ARBA" id="ARBA00022691"/>
    </source>
</evidence>
<organism evidence="7 8">
    <name type="scientific">Mumia flava</name>
    <dbReference type="NCBI Taxonomy" id="1348852"/>
    <lineage>
        <taxon>Bacteria</taxon>
        <taxon>Bacillati</taxon>
        <taxon>Actinomycetota</taxon>
        <taxon>Actinomycetes</taxon>
        <taxon>Propionibacteriales</taxon>
        <taxon>Nocardioidaceae</taxon>
        <taxon>Mumia</taxon>
    </lineage>
</organism>
<sequence>MTTTIDDPRQLPHTVVTRGGLRRRLARPVLAAALRRVPVRVRMPDGTELGRSRRDDPATARPEIELVRPDALFDRIADNPKIGIGEGYTAGDWRVADGTDLADALLPFAERVTTAVPPALRRLRRLVDRRLPRAQRGTPEGARRNIEAHYDLSNALFAAFLDSTMTYSSALFDREIPLADQSLAGAQRRKLDAVLDRAGVGAGTRVLEIGTGWGSLALRAAERGATVTTHTLSVEQAAAARERFEAAGVADRVDVRVEDYRSAEGHYDAIVSIEMIEAVGEEFWPVYFETLDRCLAPGGRVVVQAILMDDDRLVATRDSFGWIQKHIFPGGLIPSLPAIDRALGTTSLRVSEVHAFGPDYAETLRRWRSRFAAAWPHIRDLGFDEAFRRTWEFYLAYCEAGFAAGYLDVAQIRLERAA</sequence>
<keyword evidence="4" id="KW-0949">S-adenosyl-L-methionine</keyword>
<reference evidence="7 8" key="1">
    <citation type="submission" date="2017-11" db="EMBL/GenBank/DDBJ databases">
        <title>Genomic Encyclopedia of Archaeal and Bacterial Type Strains, Phase II (KMG-II): From Individual Species to Whole Genera.</title>
        <authorList>
            <person name="Goeker M."/>
        </authorList>
    </citation>
    <scope>NUCLEOTIDE SEQUENCE [LARGE SCALE GENOMIC DNA]</scope>
    <source>
        <strain evidence="7 8">DSM 27763</strain>
    </source>
</reference>
<dbReference type="InterPro" id="IPR029063">
    <property type="entry name" value="SAM-dependent_MTases_sf"/>
</dbReference>
<evidence type="ECO:0000256" key="5">
    <source>
        <dbReference type="ARBA" id="ARBA00023098"/>
    </source>
</evidence>
<evidence type="ECO:0000256" key="2">
    <source>
        <dbReference type="ARBA" id="ARBA00022603"/>
    </source>
</evidence>
<dbReference type="PANTHER" id="PTHR43667:SF2">
    <property type="entry name" value="FATTY ACID C-METHYL TRANSFERASE"/>
    <property type="match status" value="1"/>
</dbReference>
<dbReference type="EMBL" id="PGEZ01000001">
    <property type="protein sequence ID" value="PJJ56817.1"/>
    <property type="molecule type" value="Genomic_DNA"/>
</dbReference>
<gene>
    <name evidence="7" type="ORF">CLV56_1030</name>
</gene>
<comment type="similarity">
    <text evidence="1">Belongs to the CFA/CMAS family.</text>
</comment>
<dbReference type="GO" id="GO:0008610">
    <property type="term" value="P:lipid biosynthetic process"/>
    <property type="evidence" value="ECO:0007669"/>
    <property type="project" value="InterPro"/>
</dbReference>
<dbReference type="Pfam" id="PF02353">
    <property type="entry name" value="CMAS"/>
    <property type="match status" value="1"/>
</dbReference>
<dbReference type="OrthoDB" id="9782855at2"/>
<dbReference type="RefSeq" id="WP_100414489.1">
    <property type="nucleotide sequence ID" value="NZ_PGEZ01000001.1"/>
</dbReference>
<dbReference type="PIRSF" id="PIRSF003085">
    <property type="entry name" value="CMAS"/>
    <property type="match status" value="1"/>
</dbReference>
<dbReference type="Proteomes" id="UP000230842">
    <property type="component" value="Unassembled WGS sequence"/>
</dbReference>
<keyword evidence="8" id="KW-1185">Reference proteome</keyword>
<name>A0A2M9BFT3_9ACTN</name>
<protein>
    <submittedName>
        <fullName evidence="7">Cyclopropane-fatty-acyl-phospholipid synthase</fullName>
    </submittedName>
</protein>
<proteinExistence type="inferred from homology"/>
<dbReference type="Gene3D" id="3.40.50.150">
    <property type="entry name" value="Vaccinia Virus protein VP39"/>
    <property type="match status" value="1"/>
</dbReference>
<dbReference type="PANTHER" id="PTHR43667">
    <property type="entry name" value="CYCLOPROPANE-FATTY-ACYL-PHOSPHOLIPID SYNTHASE"/>
    <property type="match status" value="1"/>
</dbReference>
<dbReference type="GO" id="GO:0032259">
    <property type="term" value="P:methylation"/>
    <property type="evidence" value="ECO:0007669"/>
    <property type="project" value="UniProtKB-KW"/>
</dbReference>
<dbReference type="InterPro" id="IPR050723">
    <property type="entry name" value="CFA/CMAS"/>
</dbReference>
<keyword evidence="2" id="KW-0489">Methyltransferase</keyword>
<comment type="caution">
    <text evidence="7">The sequence shown here is derived from an EMBL/GenBank/DDBJ whole genome shotgun (WGS) entry which is preliminary data.</text>
</comment>
<dbReference type="CDD" id="cd02440">
    <property type="entry name" value="AdoMet_MTases"/>
    <property type="match status" value="1"/>
</dbReference>
<dbReference type="AlphaFoldDB" id="A0A2M9BFT3"/>
<keyword evidence="3" id="KW-0808">Transferase</keyword>
<dbReference type="GO" id="GO:0008168">
    <property type="term" value="F:methyltransferase activity"/>
    <property type="evidence" value="ECO:0007669"/>
    <property type="project" value="UniProtKB-KW"/>
</dbReference>
<dbReference type="InterPro" id="IPR003333">
    <property type="entry name" value="CMAS"/>
</dbReference>
<feature type="active site" evidence="6">
    <location>
        <position position="398"/>
    </location>
</feature>
<evidence type="ECO:0000256" key="1">
    <source>
        <dbReference type="ARBA" id="ARBA00010815"/>
    </source>
</evidence>
<keyword evidence="5" id="KW-0443">Lipid metabolism</keyword>
<evidence type="ECO:0000313" key="8">
    <source>
        <dbReference type="Proteomes" id="UP000230842"/>
    </source>
</evidence>
<dbReference type="SUPFAM" id="SSF53335">
    <property type="entry name" value="S-adenosyl-L-methionine-dependent methyltransferases"/>
    <property type="match status" value="1"/>
</dbReference>